<dbReference type="RefSeq" id="XP_012938971.1">
    <property type="nucleotide sequence ID" value="XM_013083517.2"/>
</dbReference>
<accession>A0ABM1A1K5</accession>
<keyword evidence="2" id="KW-0472">Membrane</keyword>
<reference evidence="4" key="1">
    <citation type="submission" date="2025-08" db="UniProtKB">
        <authorList>
            <consortium name="RefSeq"/>
        </authorList>
    </citation>
    <scope>IDENTIFICATION</scope>
</reference>
<evidence type="ECO:0000256" key="1">
    <source>
        <dbReference type="SAM" id="MobiDB-lite"/>
    </source>
</evidence>
<evidence type="ECO:0000313" key="3">
    <source>
        <dbReference type="Proteomes" id="UP000694888"/>
    </source>
</evidence>
<feature type="region of interest" description="Disordered" evidence="1">
    <location>
        <begin position="78"/>
        <end position="109"/>
    </location>
</feature>
<protein>
    <submittedName>
        <fullName evidence="4">Uncharacterized protein LOC101848295</fullName>
    </submittedName>
</protein>
<dbReference type="Proteomes" id="UP000694888">
    <property type="component" value="Unplaced"/>
</dbReference>
<organism evidence="3 4">
    <name type="scientific">Aplysia californica</name>
    <name type="common">California sea hare</name>
    <dbReference type="NCBI Taxonomy" id="6500"/>
    <lineage>
        <taxon>Eukaryota</taxon>
        <taxon>Metazoa</taxon>
        <taxon>Spiralia</taxon>
        <taxon>Lophotrochozoa</taxon>
        <taxon>Mollusca</taxon>
        <taxon>Gastropoda</taxon>
        <taxon>Heterobranchia</taxon>
        <taxon>Euthyneura</taxon>
        <taxon>Tectipleura</taxon>
        <taxon>Aplysiida</taxon>
        <taxon>Aplysioidea</taxon>
        <taxon>Aplysiidae</taxon>
        <taxon>Aplysia</taxon>
    </lineage>
</organism>
<dbReference type="GeneID" id="101848295"/>
<feature type="compositionally biased region" description="Basic and acidic residues" evidence="1">
    <location>
        <begin position="94"/>
        <end position="109"/>
    </location>
</feature>
<dbReference type="PANTHER" id="PTHR31389:SF4">
    <property type="entry name" value="LD39211P"/>
    <property type="match status" value="1"/>
</dbReference>
<keyword evidence="2" id="KW-1133">Transmembrane helix</keyword>
<sequence>MGRGVSTKSIVHYTIFAIVVLLGYKFFVQDNGQRDNSIDPFRDDVVEHPRNIRPEVVKEEQIPELIQDGIKDTVEEVENEAEKGANQDEAGAANDHKSKAKMDVGDLPKDLQPQARDMGDLMNHKELRKSFGNKFFKDENAAAKKDVFHHDGVDWDLEEEMKKRRASFQKTVMSMEEKDDGEFKDMEEADDDFAFVTAGSHSTYPATIEFIYSVQYFFPKSRIGIFDIGLTSDEREFISSLCKTEVDSLWLQFWPEALYKIRHRVWRPLVLQLALAKYGHYIYLEPGRFVNRQNLRQYLQHSRKHGVTVAGRQLKYSSYVVTSPHMYSFLRVNERKLQRTPHFDFTLLILHGTAPVRNHFMRYLIACAMEDYCIAPPDSKASCDAHLANNKRYANCHRYDESAINLILNHWHGYKAEEFLVRDGITRYFDGRDMSKKVKICNKPKEEI</sequence>
<proteinExistence type="predicted"/>
<gene>
    <name evidence="4" type="primary">LOC101848295</name>
</gene>
<evidence type="ECO:0000313" key="4">
    <source>
        <dbReference type="RefSeq" id="XP_012938971.1"/>
    </source>
</evidence>
<dbReference type="PANTHER" id="PTHR31389">
    <property type="entry name" value="LD39211P"/>
    <property type="match status" value="1"/>
</dbReference>
<name>A0ABM1A1K5_APLCA</name>
<feature type="transmembrane region" description="Helical" evidence="2">
    <location>
        <begin position="10"/>
        <end position="27"/>
    </location>
</feature>
<evidence type="ECO:0000256" key="2">
    <source>
        <dbReference type="SAM" id="Phobius"/>
    </source>
</evidence>
<keyword evidence="2" id="KW-0812">Transmembrane</keyword>
<keyword evidence="3" id="KW-1185">Reference proteome</keyword>